<dbReference type="AlphaFoldDB" id="A0A3G5FH44"/>
<dbReference type="InterPro" id="IPR014966">
    <property type="entry name" value="FRG-dom"/>
</dbReference>
<evidence type="ECO:0000313" key="3">
    <source>
        <dbReference type="Proteomes" id="UP000280475"/>
    </source>
</evidence>
<evidence type="ECO:0000259" key="1">
    <source>
        <dbReference type="Pfam" id="PF08867"/>
    </source>
</evidence>
<organism evidence="2 3">
    <name type="scientific">Tetragenococcus halophilus</name>
    <name type="common">Pediococcus halophilus</name>
    <dbReference type="NCBI Taxonomy" id="51669"/>
    <lineage>
        <taxon>Bacteria</taxon>
        <taxon>Bacillati</taxon>
        <taxon>Bacillota</taxon>
        <taxon>Bacilli</taxon>
        <taxon>Lactobacillales</taxon>
        <taxon>Enterococcaceae</taxon>
        <taxon>Tetragenococcus</taxon>
    </lineage>
</organism>
<dbReference type="Proteomes" id="UP000280475">
    <property type="component" value="Chromosome"/>
</dbReference>
<dbReference type="EMBL" id="CP027768">
    <property type="protein sequence ID" value="AYW49650.1"/>
    <property type="molecule type" value="Genomic_DNA"/>
</dbReference>
<reference evidence="2 3" key="1">
    <citation type="journal article" date="2012" name="Int. J. Syst. Evol. Microbiol.">
        <title>Characterization of Tetragenococcus strains from sugar thick juice reveals a novel species, Tetragenococcus osmophilus sp. nov., and divides Tetragenococcus halophilus into two subspecies, T. halophilus subsp. halophilus subsp. nov. and T. halophilus subsp. flandriensis subsp. nov.</title>
        <authorList>
            <person name="Juste A."/>
            <person name="Van Trappen S."/>
            <person name="Verreth C."/>
            <person name="Cleenwerck I."/>
            <person name="De Vos P."/>
            <person name="Lievens B."/>
            <person name="Willems K.A."/>
        </authorList>
    </citation>
    <scope>NUCLEOTIDE SEQUENCE [LARGE SCALE GENOMIC DNA]</scope>
    <source>
        <strain evidence="2 3">LMG 26042</strain>
    </source>
</reference>
<feature type="domain" description="FRG" evidence="1">
    <location>
        <begin position="1"/>
        <end position="27"/>
    </location>
</feature>
<dbReference type="RefSeq" id="WP_103892954.1">
    <property type="nucleotide sequence ID" value="NZ_CP027768.1"/>
</dbReference>
<protein>
    <recommendedName>
        <fullName evidence="1">FRG domain-containing protein</fullName>
    </recommendedName>
</protein>
<name>A0A3G5FH44_TETHA</name>
<sequence>MQHRGFPSPLLDWISYPMVAAQFACHNWIDEVPETDAAIYALNVKAFMELFDVRYTATTLVLEDNIYGTTCQGNVRGIPPLKVGPGPIKVLSELNIPTAFQGFEPSYMSPMWWNAMERTIKDPLVARIAPQRGRFTYVPGEKSLVKQIREQCAIKGIKTEDIIRKFPIYAFESEQMKKVLKDQAKGTAFVVYLSYDELFPEKEVSETDKKLDQLKSFLDIINFKTL</sequence>
<proteinExistence type="predicted"/>
<gene>
    <name evidence="2" type="ORF">C7H83_03695</name>
</gene>
<dbReference type="Pfam" id="PF08867">
    <property type="entry name" value="FRG"/>
    <property type="match status" value="1"/>
</dbReference>
<evidence type="ECO:0000313" key="2">
    <source>
        <dbReference type="EMBL" id="AYW49650.1"/>
    </source>
</evidence>
<accession>A0A3G5FH44</accession>